<dbReference type="Gene3D" id="1.10.10.10">
    <property type="entry name" value="Winged helix-like DNA-binding domain superfamily/Winged helix DNA-binding domain"/>
    <property type="match status" value="1"/>
</dbReference>
<dbReference type="GO" id="GO:0097367">
    <property type="term" value="F:carbohydrate derivative binding"/>
    <property type="evidence" value="ECO:0007669"/>
    <property type="project" value="InterPro"/>
</dbReference>
<keyword evidence="2" id="KW-0238">DNA-binding</keyword>
<evidence type="ECO:0000259" key="5">
    <source>
        <dbReference type="PROSITE" id="PS51464"/>
    </source>
</evidence>
<keyword evidence="1" id="KW-0805">Transcription regulation</keyword>
<dbReference type="InterPro" id="IPR001347">
    <property type="entry name" value="SIS_dom"/>
</dbReference>
<dbReference type="AlphaFoldDB" id="A0A174FIX1"/>
<protein>
    <submittedName>
        <fullName evidence="6">RpiR family transcriptional regulator</fullName>
    </submittedName>
</protein>
<dbReference type="GO" id="GO:0003677">
    <property type="term" value="F:DNA binding"/>
    <property type="evidence" value="ECO:0007669"/>
    <property type="project" value="UniProtKB-KW"/>
</dbReference>
<evidence type="ECO:0000313" key="6">
    <source>
        <dbReference type="EMBL" id="CUO50214.1"/>
    </source>
</evidence>
<evidence type="ECO:0000313" key="7">
    <source>
        <dbReference type="Proteomes" id="UP000095651"/>
    </source>
</evidence>
<dbReference type="InterPro" id="IPR009057">
    <property type="entry name" value="Homeodomain-like_sf"/>
</dbReference>
<dbReference type="CDD" id="cd05013">
    <property type="entry name" value="SIS_RpiR"/>
    <property type="match status" value="1"/>
</dbReference>
<keyword evidence="3" id="KW-0804">Transcription</keyword>
<evidence type="ECO:0000259" key="4">
    <source>
        <dbReference type="PROSITE" id="PS51071"/>
    </source>
</evidence>
<proteinExistence type="predicted"/>
<dbReference type="Proteomes" id="UP000095651">
    <property type="component" value="Unassembled WGS sequence"/>
</dbReference>
<dbReference type="SUPFAM" id="SSF46689">
    <property type="entry name" value="Homeodomain-like"/>
    <property type="match status" value="1"/>
</dbReference>
<dbReference type="PANTHER" id="PTHR30514:SF1">
    <property type="entry name" value="HTH-TYPE TRANSCRIPTIONAL REGULATOR HEXR-RELATED"/>
    <property type="match status" value="1"/>
</dbReference>
<accession>A0A174FIX1</accession>
<evidence type="ECO:0000256" key="1">
    <source>
        <dbReference type="ARBA" id="ARBA00023015"/>
    </source>
</evidence>
<evidence type="ECO:0000256" key="2">
    <source>
        <dbReference type="ARBA" id="ARBA00023125"/>
    </source>
</evidence>
<dbReference type="RefSeq" id="WP_055656376.1">
    <property type="nucleotide sequence ID" value="NZ_CABIXC010000007.1"/>
</dbReference>
<dbReference type="InterPro" id="IPR047640">
    <property type="entry name" value="RpiR-like"/>
</dbReference>
<feature type="domain" description="HTH rpiR-type" evidence="4">
    <location>
        <begin position="3"/>
        <end position="79"/>
    </location>
</feature>
<dbReference type="SUPFAM" id="SSF53697">
    <property type="entry name" value="SIS domain"/>
    <property type="match status" value="1"/>
</dbReference>
<dbReference type="PANTHER" id="PTHR30514">
    <property type="entry name" value="GLUCOKINASE"/>
    <property type="match status" value="1"/>
</dbReference>
<dbReference type="InterPro" id="IPR036388">
    <property type="entry name" value="WH-like_DNA-bd_sf"/>
</dbReference>
<dbReference type="PROSITE" id="PS51071">
    <property type="entry name" value="HTH_RPIR"/>
    <property type="match status" value="1"/>
</dbReference>
<dbReference type="Gene3D" id="3.40.50.10490">
    <property type="entry name" value="Glucose-6-phosphate isomerase like protein, domain 1"/>
    <property type="match status" value="1"/>
</dbReference>
<dbReference type="InterPro" id="IPR035472">
    <property type="entry name" value="RpiR-like_SIS"/>
</dbReference>
<dbReference type="InterPro" id="IPR046348">
    <property type="entry name" value="SIS_dom_sf"/>
</dbReference>
<dbReference type="PROSITE" id="PS51464">
    <property type="entry name" value="SIS"/>
    <property type="match status" value="1"/>
</dbReference>
<gene>
    <name evidence="6" type="primary">rpiR</name>
    <name evidence="6" type="ORF">ERS852407_03017</name>
</gene>
<organism evidence="6 7">
    <name type="scientific">Hungatella hathewayi</name>
    <dbReference type="NCBI Taxonomy" id="154046"/>
    <lineage>
        <taxon>Bacteria</taxon>
        <taxon>Bacillati</taxon>
        <taxon>Bacillota</taxon>
        <taxon>Clostridia</taxon>
        <taxon>Lachnospirales</taxon>
        <taxon>Lachnospiraceae</taxon>
        <taxon>Hungatella</taxon>
    </lineage>
</organism>
<dbReference type="Pfam" id="PF01418">
    <property type="entry name" value="HTH_6"/>
    <property type="match status" value="1"/>
</dbReference>
<reference evidence="6 7" key="1">
    <citation type="submission" date="2015-09" db="EMBL/GenBank/DDBJ databases">
        <authorList>
            <consortium name="Pathogen Informatics"/>
        </authorList>
    </citation>
    <scope>NUCLEOTIDE SEQUENCE [LARGE SCALE GENOMIC DNA]</scope>
    <source>
        <strain evidence="6 7">2789STDY5608850</strain>
    </source>
</reference>
<dbReference type="EMBL" id="CYZE01000007">
    <property type="protein sequence ID" value="CUO50214.1"/>
    <property type="molecule type" value="Genomic_DNA"/>
</dbReference>
<name>A0A174FIX1_9FIRM</name>
<evidence type="ECO:0000256" key="3">
    <source>
        <dbReference type="ARBA" id="ARBA00023163"/>
    </source>
</evidence>
<dbReference type="InterPro" id="IPR000281">
    <property type="entry name" value="HTH_RpiR"/>
</dbReference>
<dbReference type="Pfam" id="PF01380">
    <property type="entry name" value="SIS"/>
    <property type="match status" value="1"/>
</dbReference>
<dbReference type="GO" id="GO:0003700">
    <property type="term" value="F:DNA-binding transcription factor activity"/>
    <property type="evidence" value="ECO:0007669"/>
    <property type="project" value="InterPro"/>
</dbReference>
<sequence length="288" mass="32121">MNQRLKQEITRSYPVLRRSEKKTADYLLKCGENLKDLTLEKIAEGAGVSQPTVMRFVKALGYHGFKDFRYELAGSEQEEGSRFLYGFPFSERDTIRDVPAKIIGTTIGQIEKTIRSITPDILEDVVKAITGANKIAVYYVENSSCTAQDLITKLMYLGIHCIAYGDVYMQSVSAASLSEGDVAIGISYSGFSRSTVDAMEMAGKAGAKTIAITNFEHTLLEQYSDLVLCTSNRQFLYGDAIFSRASQLMVVDMIYIAILLSDYERYTGKLDESSRVIRKQAYGQPAKF</sequence>
<dbReference type="GO" id="GO:1901135">
    <property type="term" value="P:carbohydrate derivative metabolic process"/>
    <property type="evidence" value="ECO:0007669"/>
    <property type="project" value="InterPro"/>
</dbReference>
<feature type="domain" description="SIS" evidence="5">
    <location>
        <begin position="125"/>
        <end position="264"/>
    </location>
</feature>